<sequence length="324" mass="36495">MARFLRFMLIHPMRNLTMAEWYTNQLDITGKSVCIDVMQQWVCGEETPRYRQAVQQSLRLFLAGCAGILKPTKPQTYAPYPALVCGTAAPTAQNLAFEQWLKLLQDNVPLNSDNIKRTDNLYRQSCLSLLRWESVPAPARDIITRLLTRQYTDWFGMVGWSETIDIGACWDKLNTYPGSAQPCDMLMIMPTRLATEINGNSGLLKGIATPAQFYDAQYGMEWPLGHHVRWERRHVSSLTVRFDSPWAPPSAELMGELSSVFDCEIRHGYSEPSGSLKGYDCYDQGEHVDSGNGLSGRENRPALYLVNDDKRAVNLPVPAIAVGQ</sequence>
<keyword evidence="4" id="KW-1185">Reference proteome</keyword>
<dbReference type="Proteomes" id="UP000186268">
    <property type="component" value="Unassembled WGS sequence"/>
</dbReference>
<dbReference type="InterPro" id="IPR009694">
    <property type="entry name" value="DUF1281"/>
</dbReference>
<proteinExistence type="predicted"/>
<reference evidence="3 4" key="1">
    <citation type="submission" date="2016-09" db="EMBL/GenBank/DDBJ databases">
        <title>Xenorhabdus thuongxuanensis sp. nov. and Xenorhabdus eapokensis sp. nov., isolated from Steinernema species.</title>
        <authorList>
            <person name="Kaempfer P."/>
            <person name="Tobias N.J."/>
            <person name="Phan Ke L."/>
            <person name="Bode H.B."/>
            <person name="Glaeser S.P."/>
        </authorList>
    </citation>
    <scope>NUCLEOTIDE SEQUENCE [LARGE SCALE GENOMIC DNA]</scope>
    <source>
        <strain evidence="3 4">DL20</strain>
    </source>
</reference>
<dbReference type="InterPro" id="IPR041329">
    <property type="entry name" value="YubB_C"/>
</dbReference>
<feature type="domain" description="YubB ferredoxin-like" evidence="2">
    <location>
        <begin position="225"/>
        <end position="293"/>
    </location>
</feature>
<dbReference type="AlphaFoldDB" id="A0A1Q5THP5"/>
<evidence type="ECO:0000259" key="2">
    <source>
        <dbReference type="Pfam" id="PF18406"/>
    </source>
</evidence>
<dbReference type="InterPro" id="IPR023136">
    <property type="entry name" value="Api92-like_dom_sf"/>
</dbReference>
<dbReference type="Pfam" id="PF18406">
    <property type="entry name" value="DUF1281_C"/>
    <property type="match status" value="1"/>
</dbReference>
<evidence type="ECO:0000313" key="3">
    <source>
        <dbReference type="EMBL" id="OKO99742.1"/>
    </source>
</evidence>
<accession>A0A1Q5THP5</accession>
<dbReference type="STRING" id="1873482.Xedl_03536"/>
<dbReference type="Gene3D" id="1.10.3530.10">
    <property type="entry name" value="Api92-like"/>
    <property type="match status" value="1"/>
</dbReference>
<comment type="caution">
    <text evidence="3">The sequence shown here is derived from an EMBL/GenBank/DDBJ whole genome shotgun (WGS) entry which is preliminary data.</text>
</comment>
<protein>
    <submittedName>
        <fullName evidence="3">Uncharacterized protein</fullName>
    </submittedName>
</protein>
<dbReference type="Pfam" id="PF06924">
    <property type="entry name" value="DUF1281"/>
    <property type="match status" value="1"/>
</dbReference>
<name>A0A1Q5THP5_9GAMM</name>
<gene>
    <name evidence="3" type="ORF">Xedl_03536</name>
</gene>
<dbReference type="Gene3D" id="3.30.70.1270">
    <property type="entry name" value="Api92-like domains"/>
    <property type="match status" value="1"/>
</dbReference>
<feature type="domain" description="DUF1281" evidence="1">
    <location>
        <begin position="47"/>
        <end position="222"/>
    </location>
</feature>
<dbReference type="EMBL" id="MKGQ01000046">
    <property type="protein sequence ID" value="OKO99742.1"/>
    <property type="molecule type" value="Genomic_DNA"/>
</dbReference>
<evidence type="ECO:0000259" key="1">
    <source>
        <dbReference type="Pfam" id="PF06924"/>
    </source>
</evidence>
<evidence type="ECO:0000313" key="4">
    <source>
        <dbReference type="Proteomes" id="UP000186268"/>
    </source>
</evidence>
<dbReference type="SUPFAM" id="SSF160940">
    <property type="entry name" value="Api92-like"/>
    <property type="match status" value="1"/>
</dbReference>
<organism evidence="3 4">
    <name type="scientific">Xenorhabdus eapokensis</name>
    <dbReference type="NCBI Taxonomy" id="1873482"/>
    <lineage>
        <taxon>Bacteria</taxon>
        <taxon>Pseudomonadati</taxon>
        <taxon>Pseudomonadota</taxon>
        <taxon>Gammaproteobacteria</taxon>
        <taxon>Enterobacterales</taxon>
        <taxon>Morganellaceae</taxon>
        <taxon>Xenorhabdus</taxon>
    </lineage>
</organism>